<dbReference type="Pfam" id="PF00583">
    <property type="entry name" value="Acetyltransf_1"/>
    <property type="match status" value="1"/>
</dbReference>
<keyword evidence="5" id="KW-1185">Reference proteome</keyword>
<protein>
    <submittedName>
        <fullName evidence="4">GNAT family N-acetyltransferase</fullName>
    </submittedName>
</protein>
<accession>A0ABV2YHF0</accession>
<gene>
    <name evidence="4" type="ORF">AB0E65_13110</name>
</gene>
<name>A0ABV2YHF0_9ACTN</name>
<sequence>MTEHGEVAVVRWPGGTPAVRDGLPALLAAYHLRTEAEKGAPVAGVNDLPDRYRAEVTDPWTALAGDVVLVALQEDVAVGCLVLASAHDGQAEIKRLWTEPASRGRGVASALLRAAFGHAAELGAHTVRLSVWEWRTGAIALYERLGFTVTRSWDERKRLVCMRRDLLTV</sequence>
<dbReference type="PROSITE" id="PS51186">
    <property type="entry name" value="GNAT"/>
    <property type="match status" value="1"/>
</dbReference>
<keyword evidence="2" id="KW-0012">Acyltransferase</keyword>
<evidence type="ECO:0000313" key="5">
    <source>
        <dbReference type="Proteomes" id="UP001550850"/>
    </source>
</evidence>
<evidence type="ECO:0000256" key="2">
    <source>
        <dbReference type="ARBA" id="ARBA00023315"/>
    </source>
</evidence>
<dbReference type="RefSeq" id="WP_108952892.1">
    <property type="nucleotide sequence ID" value="NZ_BEVZ01000002.1"/>
</dbReference>
<comment type="caution">
    <text evidence="4">The sequence shown here is derived from an EMBL/GenBank/DDBJ whole genome shotgun (WGS) entry which is preliminary data.</text>
</comment>
<dbReference type="Proteomes" id="UP001550850">
    <property type="component" value="Unassembled WGS sequence"/>
</dbReference>
<reference evidence="4 5" key="1">
    <citation type="submission" date="2024-06" db="EMBL/GenBank/DDBJ databases">
        <title>The Natural Products Discovery Center: Release of the First 8490 Sequenced Strains for Exploring Actinobacteria Biosynthetic Diversity.</title>
        <authorList>
            <person name="Kalkreuter E."/>
            <person name="Kautsar S.A."/>
            <person name="Yang D."/>
            <person name="Bader C.D."/>
            <person name="Teijaro C.N."/>
            <person name="Fluegel L."/>
            <person name="Davis C.M."/>
            <person name="Simpson J.R."/>
            <person name="Lauterbach L."/>
            <person name="Steele A.D."/>
            <person name="Gui C."/>
            <person name="Meng S."/>
            <person name="Li G."/>
            <person name="Viehrig K."/>
            <person name="Ye F."/>
            <person name="Su P."/>
            <person name="Kiefer A.F."/>
            <person name="Nichols A."/>
            <person name="Cepeda A.J."/>
            <person name="Yan W."/>
            <person name="Fan B."/>
            <person name="Jiang Y."/>
            <person name="Adhikari A."/>
            <person name="Zheng C.-J."/>
            <person name="Schuster L."/>
            <person name="Cowan T.M."/>
            <person name="Smanski M.J."/>
            <person name="Chevrette M.G."/>
            <person name="De Carvalho L.P.S."/>
            <person name="Shen B."/>
        </authorList>
    </citation>
    <scope>NUCLEOTIDE SEQUENCE [LARGE SCALE GENOMIC DNA]</scope>
    <source>
        <strain evidence="4 5">NPDC038104</strain>
    </source>
</reference>
<dbReference type="PANTHER" id="PTHR43877:SF2">
    <property type="entry name" value="AMINOALKYLPHOSPHONATE N-ACETYLTRANSFERASE-RELATED"/>
    <property type="match status" value="1"/>
</dbReference>
<evidence type="ECO:0000256" key="1">
    <source>
        <dbReference type="ARBA" id="ARBA00022679"/>
    </source>
</evidence>
<evidence type="ECO:0000313" key="4">
    <source>
        <dbReference type="EMBL" id="MEU3555136.1"/>
    </source>
</evidence>
<feature type="domain" description="N-acetyltransferase" evidence="3">
    <location>
        <begin position="17"/>
        <end position="167"/>
    </location>
</feature>
<dbReference type="InterPro" id="IPR016181">
    <property type="entry name" value="Acyl_CoA_acyltransferase"/>
</dbReference>
<dbReference type="PANTHER" id="PTHR43877">
    <property type="entry name" value="AMINOALKYLPHOSPHONATE N-ACETYLTRANSFERASE-RELATED-RELATED"/>
    <property type="match status" value="1"/>
</dbReference>
<organism evidence="4 5">
    <name type="scientific">Streptomyces fragilis</name>
    <dbReference type="NCBI Taxonomy" id="67301"/>
    <lineage>
        <taxon>Bacteria</taxon>
        <taxon>Bacillati</taxon>
        <taxon>Actinomycetota</taxon>
        <taxon>Actinomycetes</taxon>
        <taxon>Kitasatosporales</taxon>
        <taxon>Streptomycetaceae</taxon>
        <taxon>Streptomyces</taxon>
    </lineage>
</organism>
<keyword evidence="1" id="KW-0808">Transferase</keyword>
<dbReference type="InterPro" id="IPR050832">
    <property type="entry name" value="Bact_Acetyltransf"/>
</dbReference>
<dbReference type="CDD" id="cd04301">
    <property type="entry name" value="NAT_SF"/>
    <property type="match status" value="1"/>
</dbReference>
<proteinExistence type="predicted"/>
<dbReference type="InterPro" id="IPR000182">
    <property type="entry name" value="GNAT_dom"/>
</dbReference>
<evidence type="ECO:0000259" key="3">
    <source>
        <dbReference type="PROSITE" id="PS51186"/>
    </source>
</evidence>
<dbReference type="SUPFAM" id="SSF55729">
    <property type="entry name" value="Acyl-CoA N-acyltransferases (Nat)"/>
    <property type="match status" value="1"/>
</dbReference>
<dbReference type="Gene3D" id="3.40.630.30">
    <property type="match status" value="1"/>
</dbReference>
<dbReference type="EMBL" id="JBEZUR010000016">
    <property type="protein sequence ID" value="MEU3555136.1"/>
    <property type="molecule type" value="Genomic_DNA"/>
</dbReference>